<dbReference type="Proteomes" id="UP000235786">
    <property type="component" value="Unassembled WGS sequence"/>
</dbReference>
<keyword evidence="2" id="KW-1185">Reference proteome</keyword>
<organism evidence="1 2">
    <name type="scientific">Hyaloscypha variabilis (strain UAMH 11265 / GT02V1 / F)</name>
    <name type="common">Meliniomyces variabilis</name>
    <dbReference type="NCBI Taxonomy" id="1149755"/>
    <lineage>
        <taxon>Eukaryota</taxon>
        <taxon>Fungi</taxon>
        <taxon>Dikarya</taxon>
        <taxon>Ascomycota</taxon>
        <taxon>Pezizomycotina</taxon>
        <taxon>Leotiomycetes</taxon>
        <taxon>Helotiales</taxon>
        <taxon>Hyaloscyphaceae</taxon>
        <taxon>Hyaloscypha</taxon>
        <taxon>Hyaloscypha variabilis</taxon>
    </lineage>
</organism>
<proteinExistence type="predicted"/>
<accession>A0A2J6QUF3</accession>
<gene>
    <name evidence="1" type="ORF">L207DRAFT_641993</name>
</gene>
<dbReference type="AlphaFoldDB" id="A0A2J6QUF3"/>
<dbReference type="STRING" id="1149755.A0A2J6QUF3"/>
<evidence type="ECO:0000313" key="1">
    <source>
        <dbReference type="EMBL" id="PMD29880.1"/>
    </source>
</evidence>
<dbReference type="EMBL" id="KZ613970">
    <property type="protein sequence ID" value="PMD29880.1"/>
    <property type="molecule type" value="Genomic_DNA"/>
</dbReference>
<evidence type="ECO:0000313" key="2">
    <source>
        <dbReference type="Proteomes" id="UP000235786"/>
    </source>
</evidence>
<protein>
    <submittedName>
        <fullName evidence="1">Uncharacterized protein</fullName>
    </submittedName>
</protein>
<reference evidence="1 2" key="1">
    <citation type="submission" date="2016-04" db="EMBL/GenBank/DDBJ databases">
        <title>A degradative enzymes factory behind the ericoid mycorrhizal symbiosis.</title>
        <authorList>
            <consortium name="DOE Joint Genome Institute"/>
            <person name="Martino E."/>
            <person name="Morin E."/>
            <person name="Grelet G."/>
            <person name="Kuo A."/>
            <person name="Kohler A."/>
            <person name="Daghino S."/>
            <person name="Barry K."/>
            <person name="Choi C."/>
            <person name="Cichocki N."/>
            <person name="Clum A."/>
            <person name="Copeland A."/>
            <person name="Hainaut M."/>
            <person name="Haridas S."/>
            <person name="Labutti K."/>
            <person name="Lindquist E."/>
            <person name="Lipzen A."/>
            <person name="Khouja H.-R."/>
            <person name="Murat C."/>
            <person name="Ohm R."/>
            <person name="Olson A."/>
            <person name="Spatafora J."/>
            <person name="Veneault-Fourrey C."/>
            <person name="Henrissat B."/>
            <person name="Grigoriev I."/>
            <person name="Martin F."/>
            <person name="Perotto S."/>
        </authorList>
    </citation>
    <scope>NUCLEOTIDE SEQUENCE [LARGE SCALE GENOMIC DNA]</scope>
    <source>
        <strain evidence="1 2">F</strain>
    </source>
</reference>
<sequence length="229" mass="25680">MPYESQYDSMVNTAECCRSIPQPPAPLTRMLLILSTENLSHRHGIDITRKTIQHHSGKTSPGIVPRRAIGRWIQTMETPRRQTSSRTESHRGGKELHKLGNPFWLSASLRAVFTGGPVHSPMMPPPIQQQLPQNFTLTVSVTVNNPQFPGLHAPMVAPVQRQPPPKLTEHHLSLLNAFKGKKDDPSDSLQTKNDLPLRAYELYFVIRLHVYKLAKAAITINQESNGPNL</sequence>
<name>A0A2J6QUF3_HYAVF</name>